<protein>
    <submittedName>
        <fullName evidence="1">Uncharacterized protein</fullName>
    </submittedName>
</protein>
<dbReference type="AlphaFoldDB" id="A0AAW1JU89"/>
<evidence type="ECO:0000313" key="2">
    <source>
        <dbReference type="Proteomes" id="UP001458880"/>
    </source>
</evidence>
<gene>
    <name evidence="1" type="ORF">QE152_g27468</name>
</gene>
<keyword evidence="2" id="KW-1185">Reference proteome</keyword>
<reference evidence="1 2" key="1">
    <citation type="journal article" date="2024" name="BMC Genomics">
        <title>De novo assembly and annotation of Popillia japonica's genome with initial clues to its potential as an invasive pest.</title>
        <authorList>
            <person name="Cucini C."/>
            <person name="Boschi S."/>
            <person name="Funari R."/>
            <person name="Cardaioli E."/>
            <person name="Iannotti N."/>
            <person name="Marturano G."/>
            <person name="Paoli F."/>
            <person name="Bruttini M."/>
            <person name="Carapelli A."/>
            <person name="Frati F."/>
            <person name="Nardi F."/>
        </authorList>
    </citation>
    <scope>NUCLEOTIDE SEQUENCE [LARGE SCALE GENOMIC DNA]</scope>
    <source>
        <strain evidence="1">DMR45628</strain>
    </source>
</reference>
<organism evidence="1 2">
    <name type="scientific">Popillia japonica</name>
    <name type="common">Japanese beetle</name>
    <dbReference type="NCBI Taxonomy" id="7064"/>
    <lineage>
        <taxon>Eukaryota</taxon>
        <taxon>Metazoa</taxon>
        <taxon>Ecdysozoa</taxon>
        <taxon>Arthropoda</taxon>
        <taxon>Hexapoda</taxon>
        <taxon>Insecta</taxon>
        <taxon>Pterygota</taxon>
        <taxon>Neoptera</taxon>
        <taxon>Endopterygota</taxon>
        <taxon>Coleoptera</taxon>
        <taxon>Polyphaga</taxon>
        <taxon>Scarabaeiformia</taxon>
        <taxon>Scarabaeidae</taxon>
        <taxon>Rutelinae</taxon>
        <taxon>Popillia</taxon>
    </lineage>
</organism>
<sequence>METQSEESVTDVVLKPVPIEEMAKKPVLMNTNFCRLTGTRLDIQLSELEKWPAIAKVSEDANNDQDITPE</sequence>
<comment type="caution">
    <text evidence="1">The sequence shown here is derived from an EMBL/GenBank/DDBJ whole genome shotgun (WGS) entry which is preliminary data.</text>
</comment>
<accession>A0AAW1JU89</accession>
<dbReference type="EMBL" id="JASPKY010000337">
    <property type="protein sequence ID" value="KAK9708045.1"/>
    <property type="molecule type" value="Genomic_DNA"/>
</dbReference>
<name>A0AAW1JU89_POPJA</name>
<proteinExistence type="predicted"/>
<evidence type="ECO:0000313" key="1">
    <source>
        <dbReference type="EMBL" id="KAK9708045.1"/>
    </source>
</evidence>
<dbReference type="Proteomes" id="UP001458880">
    <property type="component" value="Unassembled WGS sequence"/>
</dbReference>